<dbReference type="PANTHER" id="PTHR43308">
    <property type="entry name" value="OUTER MEMBRANE PROTEIN ALPHA-RELATED"/>
    <property type="match status" value="1"/>
</dbReference>
<organism evidence="4 5">
    <name type="scientific">Pelotomaculum schinkii</name>
    <dbReference type="NCBI Taxonomy" id="78350"/>
    <lineage>
        <taxon>Bacteria</taxon>
        <taxon>Bacillati</taxon>
        <taxon>Bacillota</taxon>
        <taxon>Clostridia</taxon>
        <taxon>Eubacteriales</taxon>
        <taxon>Desulfotomaculaceae</taxon>
        <taxon>Pelotomaculum</taxon>
    </lineage>
</organism>
<proteinExistence type="predicted"/>
<accession>A0A4Y7RJG2</accession>
<evidence type="ECO:0000256" key="1">
    <source>
        <dbReference type="ARBA" id="ARBA00022737"/>
    </source>
</evidence>
<feature type="chain" id="PRO_5021404713" evidence="2">
    <location>
        <begin position="30"/>
        <end position="546"/>
    </location>
</feature>
<dbReference type="Proteomes" id="UP000298324">
    <property type="component" value="Unassembled WGS sequence"/>
</dbReference>
<keyword evidence="1" id="KW-0677">Repeat</keyword>
<dbReference type="RefSeq" id="WP_134217122.1">
    <property type="nucleotide sequence ID" value="NZ_QFGA01000001.1"/>
</dbReference>
<keyword evidence="5" id="KW-1185">Reference proteome</keyword>
<feature type="signal peptide" evidence="2">
    <location>
        <begin position="1"/>
        <end position="29"/>
    </location>
</feature>
<feature type="domain" description="SLH" evidence="3">
    <location>
        <begin position="492"/>
        <end position="546"/>
    </location>
</feature>
<dbReference type="InterPro" id="IPR059177">
    <property type="entry name" value="GH29D-like_dom"/>
</dbReference>
<feature type="domain" description="SLH" evidence="3">
    <location>
        <begin position="439"/>
        <end position="490"/>
    </location>
</feature>
<dbReference type="Pfam" id="PF00395">
    <property type="entry name" value="SLH"/>
    <property type="match status" value="3"/>
</dbReference>
<dbReference type="AlphaFoldDB" id="A0A4Y7RJG2"/>
<comment type="caution">
    <text evidence="4">The sequence shown here is derived from an EMBL/GenBank/DDBJ whole genome shotgun (WGS) entry which is preliminary data.</text>
</comment>
<dbReference type="PROSITE" id="PS51272">
    <property type="entry name" value="SLH"/>
    <property type="match status" value="3"/>
</dbReference>
<reference evidence="4 5" key="1">
    <citation type="journal article" date="2018" name="Environ. Microbiol.">
        <title>Novel energy conservation strategies and behaviour of Pelotomaculum schinkii driving syntrophic propionate catabolism.</title>
        <authorList>
            <person name="Hidalgo-Ahumada C.A.P."/>
            <person name="Nobu M.K."/>
            <person name="Narihiro T."/>
            <person name="Tamaki H."/>
            <person name="Liu W.T."/>
            <person name="Kamagata Y."/>
            <person name="Stams A.J.M."/>
            <person name="Imachi H."/>
            <person name="Sousa D.Z."/>
        </authorList>
    </citation>
    <scope>NUCLEOTIDE SEQUENCE [LARGE SCALE GENOMIC DNA]</scope>
    <source>
        <strain evidence="4 5">HH</strain>
    </source>
</reference>
<evidence type="ECO:0000313" key="5">
    <source>
        <dbReference type="Proteomes" id="UP000298324"/>
    </source>
</evidence>
<evidence type="ECO:0000259" key="3">
    <source>
        <dbReference type="PROSITE" id="PS51272"/>
    </source>
</evidence>
<protein>
    <submittedName>
        <fullName evidence="4">Cellulosome-anchoring protein</fullName>
    </submittedName>
</protein>
<feature type="domain" description="SLH" evidence="3">
    <location>
        <begin position="374"/>
        <end position="437"/>
    </location>
</feature>
<gene>
    <name evidence="4" type="primary">ancA_9</name>
    <name evidence="4" type="ORF">Psch_02030</name>
</gene>
<dbReference type="Pfam" id="PF13290">
    <property type="entry name" value="CHB_HEX_C_1"/>
    <property type="match status" value="1"/>
</dbReference>
<evidence type="ECO:0000256" key="2">
    <source>
        <dbReference type="SAM" id="SignalP"/>
    </source>
</evidence>
<dbReference type="InterPro" id="IPR051465">
    <property type="entry name" value="Cell_Envelope_Struct_Comp"/>
</dbReference>
<name>A0A4Y7RJG2_9FIRM</name>
<dbReference type="PANTHER" id="PTHR43308:SF5">
    <property type="entry name" value="S-LAYER PROTEIN _ PEPTIDOGLYCAN ENDO-BETA-N-ACETYLGLUCOSAMINIDASE"/>
    <property type="match status" value="1"/>
</dbReference>
<dbReference type="InterPro" id="IPR001119">
    <property type="entry name" value="SLH_dom"/>
</dbReference>
<keyword evidence="2" id="KW-0732">Signal</keyword>
<sequence>MRLKATAITVLTVVLFCVTAFSSFEPAAAGTTAPILETAAPPIAKNWVLLTGTLVTLTTTTPEATIYYTLDGSTPSMNSTKYKGVFSIPEDCITTIKAIAVKAGMNDSRVMTVSYLAPHGSGFQPMDIPITTPTVIIADELHKNLAITQDTLNLNTPVTISVQNIGNDNKINVIALMKKPVSGTITTSALPAINIAVRTTTNRTPVQVAIPAGTTINAPSDWGGTIYLPVVEPDIAASYLSSLTNTTVNTVIEVGCGNVPLTFNKAVRLLIPDQAGKSVGYYRNGVFTQITRICDLDNQNWADFNIPDGSDGVINVGNDLVIWTKHFTEFFTYTQTIPVDGGITPVPTGVNSIKDPATIAPMDNTAATGNNIQNNQVTLTDINSHWAQNNINKLMATGCISGYPDLTFRPNNPITKAEFVTLLVNAFKLAPRNSNETFTNGHWARDSIATAAANGIVNGYDTGTFGPDDLITREQMAMMIVKATKLAPVPGETQFADSIDISDWAREAVATTVTNGIIKGYPDHTFKPQDKASRAEAVTVIANMLK</sequence>
<evidence type="ECO:0000313" key="4">
    <source>
        <dbReference type="EMBL" id="TEB08467.1"/>
    </source>
</evidence>
<dbReference type="EMBL" id="QFGA01000001">
    <property type="protein sequence ID" value="TEB08467.1"/>
    <property type="molecule type" value="Genomic_DNA"/>
</dbReference>